<reference evidence="2" key="2">
    <citation type="submission" date="2020-06" db="EMBL/GenBank/DDBJ databases">
        <title>Helianthus annuus Genome sequencing and assembly Release 2.</title>
        <authorList>
            <person name="Gouzy J."/>
            <person name="Langlade N."/>
            <person name="Munos S."/>
        </authorList>
    </citation>
    <scope>NUCLEOTIDE SEQUENCE</scope>
    <source>
        <tissue evidence="2">Leaves</tissue>
    </source>
</reference>
<keyword evidence="1" id="KW-0472">Membrane</keyword>
<dbReference type="Proteomes" id="UP000215914">
    <property type="component" value="Unassembled WGS sequence"/>
</dbReference>
<reference evidence="2" key="1">
    <citation type="journal article" date="2017" name="Nature">
        <title>The sunflower genome provides insights into oil metabolism, flowering and Asterid evolution.</title>
        <authorList>
            <person name="Badouin H."/>
            <person name="Gouzy J."/>
            <person name="Grassa C.J."/>
            <person name="Murat F."/>
            <person name="Staton S.E."/>
            <person name="Cottret L."/>
            <person name="Lelandais-Briere C."/>
            <person name="Owens G.L."/>
            <person name="Carrere S."/>
            <person name="Mayjonade B."/>
            <person name="Legrand L."/>
            <person name="Gill N."/>
            <person name="Kane N.C."/>
            <person name="Bowers J.E."/>
            <person name="Hubner S."/>
            <person name="Bellec A."/>
            <person name="Berard A."/>
            <person name="Berges H."/>
            <person name="Blanchet N."/>
            <person name="Boniface M.C."/>
            <person name="Brunel D."/>
            <person name="Catrice O."/>
            <person name="Chaidir N."/>
            <person name="Claudel C."/>
            <person name="Donnadieu C."/>
            <person name="Faraut T."/>
            <person name="Fievet G."/>
            <person name="Helmstetter N."/>
            <person name="King M."/>
            <person name="Knapp S.J."/>
            <person name="Lai Z."/>
            <person name="Le Paslier M.C."/>
            <person name="Lippi Y."/>
            <person name="Lorenzon L."/>
            <person name="Mandel J.R."/>
            <person name="Marage G."/>
            <person name="Marchand G."/>
            <person name="Marquand E."/>
            <person name="Bret-Mestries E."/>
            <person name="Morien E."/>
            <person name="Nambeesan S."/>
            <person name="Nguyen T."/>
            <person name="Pegot-Espagnet P."/>
            <person name="Pouilly N."/>
            <person name="Raftis F."/>
            <person name="Sallet E."/>
            <person name="Schiex T."/>
            <person name="Thomas J."/>
            <person name="Vandecasteele C."/>
            <person name="Vares D."/>
            <person name="Vear F."/>
            <person name="Vautrin S."/>
            <person name="Crespi M."/>
            <person name="Mangin B."/>
            <person name="Burke J.M."/>
            <person name="Salse J."/>
            <person name="Munos S."/>
            <person name="Vincourt P."/>
            <person name="Rieseberg L.H."/>
            <person name="Langlade N.B."/>
        </authorList>
    </citation>
    <scope>NUCLEOTIDE SEQUENCE</scope>
    <source>
        <tissue evidence="2">Leaves</tissue>
    </source>
</reference>
<sequence>MIRGPLGHLCKVIDNYGREHNRELQVHMCAFGLLLLNLLCLSILNLTLLVLLFSNLKLFCMYLLTISKLHTLVCFIYKYTMFKIHFVTVISKFAHHPYFNNLRTNFCG</sequence>
<keyword evidence="1" id="KW-0812">Transmembrane</keyword>
<feature type="transmembrane region" description="Helical" evidence="1">
    <location>
        <begin position="59"/>
        <end position="77"/>
    </location>
</feature>
<keyword evidence="1" id="KW-1133">Transmembrane helix</keyword>
<proteinExistence type="predicted"/>
<name>A0A9K3N7P6_HELAN</name>
<gene>
    <name evidence="2" type="ORF">HanXRQr2_Chr09g0382981</name>
</gene>
<feature type="transmembrane region" description="Helical" evidence="1">
    <location>
        <begin position="28"/>
        <end position="53"/>
    </location>
</feature>
<accession>A0A9K3N7P6</accession>
<evidence type="ECO:0000313" key="2">
    <source>
        <dbReference type="EMBL" id="KAF5790416.1"/>
    </source>
</evidence>
<dbReference type="AlphaFoldDB" id="A0A9K3N7P6"/>
<evidence type="ECO:0000313" key="3">
    <source>
        <dbReference type="Proteomes" id="UP000215914"/>
    </source>
</evidence>
<comment type="caution">
    <text evidence="2">The sequence shown here is derived from an EMBL/GenBank/DDBJ whole genome shotgun (WGS) entry which is preliminary data.</text>
</comment>
<evidence type="ECO:0000256" key="1">
    <source>
        <dbReference type="SAM" id="Phobius"/>
    </source>
</evidence>
<dbReference type="Gramene" id="mRNA:HanXRQr2_Chr09g0382981">
    <property type="protein sequence ID" value="CDS:HanXRQr2_Chr09g0382981.1"/>
    <property type="gene ID" value="HanXRQr2_Chr09g0382981"/>
</dbReference>
<protein>
    <submittedName>
        <fullName evidence="2">Uncharacterized protein</fullName>
    </submittedName>
</protein>
<dbReference type="EMBL" id="MNCJ02000324">
    <property type="protein sequence ID" value="KAF5790416.1"/>
    <property type="molecule type" value="Genomic_DNA"/>
</dbReference>
<keyword evidence="3" id="KW-1185">Reference proteome</keyword>
<organism evidence="2 3">
    <name type="scientific">Helianthus annuus</name>
    <name type="common">Common sunflower</name>
    <dbReference type="NCBI Taxonomy" id="4232"/>
    <lineage>
        <taxon>Eukaryota</taxon>
        <taxon>Viridiplantae</taxon>
        <taxon>Streptophyta</taxon>
        <taxon>Embryophyta</taxon>
        <taxon>Tracheophyta</taxon>
        <taxon>Spermatophyta</taxon>
        <taxon>Magnoliopsida</taxon>
        <taxon>eudicotyledons</taxon>
        <taxon>Gunneridae</taxon>
        <taxon>Pentapetalae</taxon>
        <taxon>asterids</taxon>
        <taxon>campanulids</taxon>
        <taxon>Asterales</taxon>
        <taxon>Asteraceae</taxon>
        <taxon>Asteroideae</taxon>
        <taxon>Heliantheae alliance</taxon>
        <taxon>Heliantheae</taxon>
        <taxon>Helianthus</taxon>
    </lineage>
</organism>